<reference evidence="2 3" key="1">
    <citation type="submission" date="2024-08" db="EMBL/GenBank/DDBJ databases">
        <authorList>
            <person name="Ishaq N."/>
        </authorList>
    </citation>
    <scope>NUCLEOTIDE SEQUENCE [LARGE SCALE GENOMIC DNA]</scope>
    <source>
        <strain evidence="2 3">DSM 18651</strain>
    </source>
</reference>
<evidence type="ECO:0000259" key="1">
    <source>
        <dbReference type="PROSITE" id="PS50075"/>
    </source>
</evidence>
<comment type="caution">
    <text evidence="2">The sequence shown here is derived from an EMBL/GenBank/DDBJ whole genome shotgun (WGS) entry which is preliminary data.</text>
</comment>
<gene>
    <name evidence="2" type="ORF">ACCI49_24940</name>
</gene>
<protein>
    <submittedName>
        <fullName evidence="2">Condensation domain-containing protein</fullName>
    </submittedName>
</protein>
<dbReference type="Pfam" id="PF00668">
    <property type="entry name" value="Condensation"/>
    <property type="match status" value="1"/>
</dbReference>
<accession>A0ABV4P7A8</accession>
<dbReference type="Gene3D" id="1.10.1200.10">
    <property type="entry name" value="ACP-like"/>
    <property type="match status" value="1"/>
</dbReference>
<dbReference type="InterPro" id="IPR023213">
    <property type="entry name" value="CAT-like_dom_sf"/>
</dbReference>
<dbReference type="SUPFAM" id="SSF47336">
    <property type="entry name" value="ACP-like"/>
    <property type="match status" value="1"/>
</dbReference>
<dbReference type="PANTHER" id="PTHR45527:SF1">
    <property type="entry name" value="FATTY ACID SYNTHASE"/>
    <property type="match status" value="1"/>
</dbReference>
<evidence type="ECO:0000313" key="3">
    <source>
        <dbReference type="Proteomes" id="UP001569428"/>
    </source>
</evidence>
<proteinExistence type="predicted"/>
<feature type="domain" description="Carrier" evidence="1">
    <location>
        <begin position="1"/>
        <end position="42"/>
    </location>
</feature>
<dbReference type="PANTHER" id="PTHR45527">
    <property type="entry name" value="NONRIBOSOMAL PEPTIDE SYNTHETASE"/>
    <property type="match status" value="1"/>
</dbReference>
<dbReference type="Pfam" id="PF00550">
    <property type="entry name" value="PP-binding"/>
    <property type="match status" value="1"/>
</dbReference>
<dbReference type="Proteomes" id="UP001569428">
    <property type="component" value="Unassembled WGS sequence"/>
</dbReference>
<dbReference type="SUPFAM" id="SSF52777">
    <property type="entry name" value="CoA-dependent acyltransferases"/>
    <property type="match status" value="1"/>
</dbReference>
<dbReference type="InterPro" id="IPR001242">
    <property type="entry name" value="Condensation_dom"/>
</dbReference>
<dbReference type="InterPro" id="IPR009081">
    <property type="entry name" value="PP-bd_ACP"/>
</dbReference>
<dbReference type="EMBL" id="JBGMEK010000268">
    <property type="protein sequence ID" value="MFA0814117.1"/>
    <property type="molecule type" value="Genomic_DNA"/>
</dbReference>
<dbReference type="RefSeq" id="WP_371841959.1">
    <property type="nucleotide sequence ID" value="NZ_JBGMEK010000268.1"/>
</dbReference>
<sequence length="234" mass="26434">HSLLATRLVSQIRQEFEVELPLSTLFEFPTVAGLARVLGEYSTEAVLPPIKRADRGQPLPLSYAQQRLWFIDQLEGGSAQYNMPGSLKITGVFNEQAFKQTVDQIIERHEVLRTVLQAEEGQAQQKILATFELPIETRDLSELPVTLQQEKVKALAKSDAGRVFDLSRELPIRFQLLRLATEEHVVLFNMHHIASDGWSMGILIKEFNTLYSAFNEGRENPLGPLSVQYADYAV</sequence>
<name>A0ABV4P7A8_9GAMM</name>
<keyword evidence="3" id="KW-1185">Reference proteome</keyword>
<dbReference type="PROSITE" id="PS50075">
    <property type="entry name" value="CARRIER"/>
    <property type="match status" value="1"/>
</dbReference>
<dbReference type="InterPro" id="IPR036736">
    <property type="entry name" value="ACP-like_sf"/>
</dbReference>
<dbReference type="Gene3D" id="3.30.559.10">
    <property type="entry name" value="Chloramphenicol acetyltransferase-like domain"/>
    <property type="match status" value="1"/>
</dbReference>
<evidence type="ECO:0000313" key="2">
    <source>
        <dbReference type="EMBL" id="MFA0814117.1"/>
    </source>
</evidence>
<organism evidence="2 3">
    <name type="scientific">Microbulbifer epialgicus</name>
    <dbReference type="NCBI Taxonomy" id="393907"/>
    <lineage>
        <taxon>Bacteria</taxon>
        <taxon>Pseudomonadati</taxon>
        <taxon>Pseudomonadota</taxon>
        <taxon>Gammaproteobacteria</taxon>
        <taxon>Cellvibrionales</taxon>
        <taxon>Microbulbiferaceae</taxon>
        <taxon>Microbulbifer</taxon>
    </lineage>
</organism>
<feature type="non-terminal residue" evidence="2">
    <location>
        <position position="1"/>
    </location>
</feature>
<feature type="non-terminal residue" evidence="2">
    <location>
        <position position="234"/>
    </location>
</feature>